<evidence type="ECO:0000259" key="2">
    <source>
        <dbReference type="PROSITE" id="PS50085"/>
    </source>
</evidence>
<dbReference type="PANTHER" id="PTHR10063">
    <property type="entry name" value="TUBERIN"/>
    <property type="match status" value="1"/>
</dbReference>
<sequence>MSSNLQSQLYNPLDTTRIPDIHQQIVNSSSSPESKETEEQIVRLVTDAAKYEPEELFEYVQKSTDSFTRKYWTLKVIYILINGCHICETSETFTSIFEFICSEFSTAELNGEGKVLWLSVAKRLIRWDGCLYQKILDSSVCLLSPNEEETVIEVFMDFLYLIGQQENFTEHFSLFKKEKEQLLLTLCRLFRQTSGTNSEKKLLQNLQEKIKSSSDFIHFCKFLARQAGKEFAPEAILLSVPIVGDYLWESCDNFVTLLRALEIAAPEPRSCTTAAALGSTISCLFQQSLLKQKEFLSPYSLALLHNFVKTILTCEHSFPQKFTIFQDSINFFKLYSDEKLKDICDSVLSPSVDLPKSDKSLALLTLLEKMYKDGESKVNTEPNILSYLPLEERARSIIYSFYFSCGLKKALVKENLSVATDRIERFLSTMHSETISAQLSTDIFNFFQKRLQNSNSPPLDLNFQDFQKLFSLLLRLVSNTNFLILSDVQHCYSIIHTFISTRMPICSIPVQHCFTPEQHRYFNSLMFTHLLTLSERKLGNHLQCAFPVVLEYLIHLTQKTQENGSLQNVIYHQKIDCYKSLLSLRLINDQLSFNQLIFPRSALRQPELERIISKLLELLHSEISLLTEPSSASFVSIDLIYNAVFFLKQALENHSLFCSLEKKTIQKVFLTFYSLSSSERSIEKTHVDCWKSYRLYLSENDTKDTHTLEDLNYLSVSAFGLLFRCYEALFRLAIEKRPRYLNLLISHGKTGLLYKSAIDRIENKVREKQSQNRRSSFGAKGKEEKEKLERKLKEDLAKLEKILNFNKDLVVTLRDVFKHNMLGNKVFAEENPVYADFFVGAPTFHWIRGYNVHSISIPVKSCGVSYMEVIRKPAGMIRNYASIEGFANEVLTPECAYLWLYDNAYPRGRNPEDSLPVRATHPDLLEQLDDHMPFSKIQVALVYVAPGQKNWSDIFDNSSGSVRYTRFLEGLGDKVRLQRKGPEHNHAVSGLDFTRHGKFTYLHCDDISKIQYTVATLLPTNKDHQKLATIGNREIMITWDESGGSYMPGTQDSDFPFVEIIIRPVTTTLVKVDTVLTSQFVSRKTRLPSKFKPFHKLSINEQENFKSLEVGAAGGPIFLSDRNLPAAMTSQILNHSLTLSFTDSIRRVNHSDSYMEALPAYHRLTLIQNIREKELQHQKSYLEKIGHHDDDFDLDYCL</sequence>
<dbReference type="Proteomes" id="UP001158576">
    <property type="component" value="Chromosome XSR"/>
</dbReference>
<keyword evidence="1" id="KW-0343">GTPase activation</keyword>
<proteinExistence type="predicted"/>
<protein>
    <submittedName>
        <fullName evidence="3">Oidioi.mRNA.OKI2018_I69.XSR.g13789.t1.cds</fullName>
    </submittedName>
</protein>
<dbReference type="PANTHER" id="PTHR10063:SF0">
    <property type="entry name" value="TUBERIN"/>
    <property type="match status" value="1"/>
</dbReference>
<dbReference type="InterPro" id="IPR035974">
    <property type="entry name" value="Rap/Ran-GAP_sf"/>
</dbReference>
<accession>A0ABN7S7W2</accession>
<dbReference type="InterPro" id="IPR000331">
    <property type="entry name" value="Rap/Ran_GAP_dom"/>
</dbReference>
<organism evidence="3 4">
    <name type="scientific">Oikopleura dioica</name>
    <name type="common">Tunicate</name>
    <dbReference type="NCBI Taxonomy" id="34765"/>
    <lineage>
        <taxon>Eukaryota</taxon>
        <taxon>Metazoa</taxon>
        <taxon>Chordata</taxon>
        <taxon>Tunicata</taxon>
        <taxon>Appendicularia</taxon>
        <taxon>Copelata</taxon>
        <taxon>Oikopleuridae</taxon>
        <taxon>Oikopleura</taxon>
    </lineage>
</organism>
<keyword evidence="4" id="KW-1185">Reference proteome</keyword>
<name>A0ABN7S7W2_OIKDI</name>
<reference evidence="3 4" key="1">
    <citation type="submission" date="2021-04" db="EMBL/GenBank/DDBJ databases">
        <authorList>
            <person name="Bliznina A."/>
        </authorList>
    </citation>
    <scope>NUCLEOTIDE SEQUENCE [LARGE SCALE GENOMIC DNA]</scope>
</reference>
<dbReference type="Pfam" id="PF02145">
    <property type="entry name" value="Rap_GAP"/>
    <property type="match status" value="1"/>
</dbReference>
<dbReference type="SUPFAM" id="SSF111347">
    <property type="entry name" value="Rap/Ran-GAP"/>
    <property type="match status" value="1"/>
</dbReference>
<feature type="domain" description="Rap-GAP" evidence="2">
    <location>
        <begin position="925"/>
        <end position="1170"/>
    </location>
</feature>
<gene>
    <name evidence="3" type="ORF">OKIOD_LOCUS5347</name>
</gene>
<dbReference type="PROSITE" id="PS50085">
    <property type="entry name" value="RAPGAP"/>
    <property type="match status" value="1"/>
</dbReference>
<dbReference type="Gene3D" id="3.40.50.11210">
    <property type="entry name" value="Rap/Ran-GAP"/>
    <property type="match status" value="1"/>
</dbReference>
<evidence type="ECO:0000313" key="4">
    <source>
        <dbReference type="Proteomes" id="UP001158576"/>
    </source>
</evidence>
<dbReference type="EMBL" id="OU015569">
    <property type="protein sequence ID" value="CAG5094697.1"/>
    <property type="molecule type" value="Genomic_DNA"/>
</dbReference>
<evidence type="ECO:0000256" key="1">
    <source>
        <dbReference type="ARBA" id="ARBA00022468"/>
    </source>
</evidence>
<evidence type="ECO:0000313" key="3">
    <source>
        <dbReference type="EMBL" id="CAG5094697.1"/>
    </source>
</evidence>
<dbReference type="InterPro" id="IPR027107">
    <property type="entry name" value="Tuberin/Ral-act_asu"/>
</dbReference>